<gene>
    <name evidence="14" type="ORF">CC78DRAFT_587196</name>
</gene>
<dbReference type="GO" id="GO:0008168">
    <property type="term" value="F:methyltransferase activity"/>
    <property type="evidence" value="ECO:0007669"/>
    <property type="project" value="UniProtKB-KW"/>
</dbReference>
<evidence type="ECO:0000256" key="6">
    <source>
        <dbReference type="ARBA" id="ARBA00022737"/>
    </source>
</evidence>
<dbReference type="InterPro" id="IPR016035">
    <property type="entry name" value="Acyl_Trfase/lysoPLipase"/>
</dbReference>
<dbReference type="InterPro" id="IPR049552">
    <property type="entry name" value="PKS_DH_N"/>
</dbReference>
<dbReference type="Proteomes" id="UP000800093">
    <property type="component" value="Unassembled WGS sequence"/>
</dbReference>
<dbReference type="InterPro" id="IPR016039">
    <property type="entry name" value="Thiolase-like"/>
</dbReference>
<dbReference type="SUPFAM" id="SSF56801">
    <property type="entry name" value="Acetyl-CoA synthetase-like"/>
    <property type="match status" value="1"/>
</dbReference>
<dbReference type="InterPro" id="IPR049551">
    <property type="entry name" value="PKS_DH_C"/>
</dbReference>
<dbReference type="PROSITE" id="PS50075">
    <property type="entry name" value="CARRIER"/>
    <property type="match status" value="2"/>
</dbReference>
<dbReference type="InterPro" id="IPR014030">
    <property type="entry name" value="Ketoacyl_synth_N"/>
</dbReference>
<dbReference type="Pfam" id="PF08242">
    <property type="entry name" value="Methyltransf_12"/>
    <property type="match status" value="1"/>
</dbReference>
<dbReference type="Pfam" id="PF14765">
    <property type="entry name" value="PS-DH"/>
    <property type="match status" value="1"/>
</dbReference>
<dbReference type="SMART" id="SM00825">
    <property type="entry name" value="PKS_KS"/>
    <property type="match status" value="1"/>
</dbReference>
<evidence type="ECO:0000259" key="11">
    <source>
        <dbReference type="PROSITE" id="PS50075"/>
    </source>
</evidence>
<organism evidence="14 15">
    <name type="scientific">Lojkania enalia</name>
    <dbReference type="NCBI Taxonomy" id="147567"/>
    <lineage>
        <taxon>Eukaryota</taxon>
        <taxon>Fungi</taxon>
        <taxon>Dikarya</taxon>
        <taxon>Ascomycota</taxon>
        <taxon>Pezizomycotina</taxon>
        <taxon>Dothideomycetes</taxon>
        <taxon>Pleosporomycetidae</taxon>
        <taxon>Pleosporales</taxon>
        <taxon>Pleosporales incertae sedis</taxon>
        <taxon>Lojkania</taxon>
    </lineage>
</organism>
<dbReference type="InterPro" id="IPR016036">
    <property type="entry name" value="Malonyl_transacylase_ACP-bd"/>
</dbReference>
<keyword evidence="7" id="KW-0511">Multifunctional enzyme</keyword>
<feature type="domain" description="PKS/mFAS DH" evidence="13">
    <location>
        <begin position="947"/>
        <end position="1253"/>
    </location>
</feature>
<dbReference type="Pfam" id="PF08659">
    <property type="entry name" value="KR"/>
    <property type="match status" value="1"/>
</dbReference>
<dbReference type="InterPro" id="IPR014031">
    <property type="entry name" value="Ketoacyl_synth_C"/>
</dbReference>
<dbReference type="PROSITE" id="PS00455">
    <property type="entry name" value="AMP_BINDING"/>
    <property type="match status" value="1"/>
</dbReference>
<dbReference type="SMART" id="SM00826">
    <property type="entry name" value="PKS_DH"/>
    <property type="match status" value="1"/>
</dbReference>
<evidence type="ECO:0000256" key="2">
    <source>
        <dbReference type="ARBA" id="ARBA00022553"/>
    </source>
</evidence>
<dbReference type="CDD" id="cd19532">
    <property type="entry name" value="C_PKS-NRPS"/>
    <property type="match status" value="1"/>
</dbReference>
<comment type="caution">
    <text evidence="14">The sequence shown here is derived from an EMBL/GenBank/DDBJ whole genome shotgun (WGS) entry which is preliminary data.</text>
</comment>
<evidence type="ECO:0000313" key="14">
    <source>
        <dbReference type="EMBL" id="KAF2258395.1"/>
    </source>
</evidence>
<dbReference type="InterPro" id="IPR050091">
    <property type="entry name" value="PKS_NRPS_Biosynth_Enz"/>
</dbReference>
<dbReference type="SMART" id="SM00827">
    <property type="entry name" value="PKS_AT"/>
    <property type="match status" value="1"/>
</dbReference>
<dbReference type="Pfam" id="PF00698">
    <property type="entry name" value="Acyl_transf_1"/>
    <property type="match status" value="1"/>
</dbReference>
<dbReference type="CDD" id="cd00833">
    <property type="entry name" value="PKS"/>
    <property type="match status" value="1"/>
</dbReference>
<dbReference type="InterPro" id="IPR036736">
    <property type="entry name" value="ACP-like_sf"/>
</dbReference>
<dbReference type="Gene3D" id="3.30.559.10">
    <property type="entry name" value="Chloramphenicol acetyltransferase-like domain"/>
    <property type="match status" value="1"/>
</dbReference>
<feature type="region of interest" description="C-terminal hotdog fold" evidence="9">
    <location>
        <begin position="1100"/>
        <end position="1253"/>
    </location>
</feature>
<dbReference type="InterPro" id="IPR006162">
    <property type="entry name" value="Ppantetheine_attach_site"/>
</dbReference>
<dbReference type="SUPFAM" id="SSF52151">
    <property type="entry name" value="FabD/lysophospholipase-like"/>
    <property type="match status" value="1"/>
</dbReference>
<dbReference type="InterPro" id="IPR057326">
    <property type="entry name" value="KR_dom"/>
</dbReference>
<feature type="active site" description="Proton donor; for dehydratase activity" evidence="9">
    <location>
        <position position="1161"/>
    </location>
</feature>
<keyword evidence="2" id="KW-0597">Phosphoprotein</keyword>
<dbReference type="InterPro" id="IPR029063">
    <property type="entry name" value="SAM-dependent_MTases_sf"/>
</dbReference>
<dbReference type="PANTHER" id="PTHR43775:SF20">
    <property type="entry name" value="HYBRID PKS-NRPS SYNTHETASE APDA"/>
    <property type="match status" value="1"/>
</dbReference>
<evidence type="ECO:0008006" key="16">
    <source>
        <dbReference type="Google" id="ProtNLM"/>
    </source>
</evidence>
<dbReference type="Pfam" id="PF07993">
    <property type="entry name" value="NAD_binding_4"/>
    <property type="match status" value="1"/>
</dbReference>
<dbReference type="Pfam" id="PF02801">
    <property type="entry name" value="Ketoacyl-synt_C"/>
    <property type="match status" value="1"/>
</dbReference>
<dbReference type="InterPro" id="IPR018201">
    <property type="entry name" value="Ketoacyl_synth_AS"/>
</dbReference>
<dbReference type="Pfam" id="PF00668">
    <property type="entry name" value="Condensation"/>
    <property type="match status" value="1"/>
</dbReference>
<dbReference type="InterPro" id="IPR049900">
    <property type="entry name" value="PKS_mFAS_DH"/>
</dbReference>
<keyword evidence="1" id="KW-0596">Phosphopantetheine</keyword>
<dbReference type="PROSITE" id="PS00606">
    <property type="entry name" value="KS3_1"/>
    <property type="match status" value="1"/>
</dbReference>
<dbReference type="GO" id="GO:0016874">
    <property type="term" value="F:ligase activity"/>
    <property type="evidence" value="ECO:0007669"/>
    <property type="project" value="UniProtKB-KW"/>
</dbReference>
<dbReference type="InterPro" id="IPR020806">
    <property type="entry name" value="PKS_PP-bd"/>
</dbReference>
<dbReference type="SMART" id="SM00823">
    <property type="entry name" value="PKS_PP"/>
    <property type="match status" value="2"/>
</dbReference>
<dbReference type="SUPFAM" id="SSF53901">
    <property type="entry name" value="Thiolase-like"/>
    <property type="match status" value="1"/>
</dbReference>
<dbReference type="InterPro" id="IPR013968">
    <property type="entry name" value="PKS_KR"/>
</dbReference>
<dbReference type="FunFam" id="3.40.47.10:FF:000019">
    <property type="entry name" value="Polyketide synthase type I"/>
    <property type="match status" value="1"/>
</dbReference>
<evidence type="ECO:0000313" key="15">
    <source>
        <dbReference type="Proteomes" id="UP000800093"/>
    </source>
</evidence>
<dbReference type="InterPro" id="IPR020845">
    <property type="entry name" value="AMP-binding_CS"/>
</dbReference>
<dbReference type="Pfam" id="PF16197">
    <property type="entry name" value="KAsynt_C_assoc"/>
    <property type="match status" value="1"/>
</dbReference>
<keyword evidence="4" id="KW-0489">Methyltransferase</keyword>
<feature type="domain" description="Ketosynthase family 3 (KS3)" evidence="12">
    <location>
        <begin position="6"/>
        <end position="440"/>
    </location>
</feature>
<evidence type="ECO:0000256" key="8">
    <source>
        <dbReference type="ARBA" id="ARBA00029454"/>
    </source>
</evidence>
<dbReference type="InterPro" id="IPR013217">
    <property type="entry name" value="Methyltransf_12"/>
</dbReference>
<dbReference type="InterPro" id="IPR036291">
    <property type="entry name" value="NAD(P)-bd_dom_sf"/>
</dbReference>
<dbReference type="GO" id="GO:0009403">
    <property type="term" value="P:toxin biosynthetic process"/>
    <property type="evidence" value="ECO:0007669"/>
    <property type="project" value="UniProtKB-ARBA"/>
</dbReference>
<evidence type="ECO:0000259" key="13">
    <source>
        <dbReference type="PROSITE" id="PS52019"/>
    </source>
</evidence>
<dbReference type="PROSITE" id="PS00012">
    <property type="entry name" value="PHOSPHOPANTETHEINE"/>
    <property type="match status" value="1"/>
</dbReference>
<dbReference type="PANTHER" id="PTHR43775">
    <property type="entry name" value="FATTY ACID SYNTHASE"/>
    <property type="match status" value="1"/>
</dbReference>
<dbReference type="InterPro" id="IPR042104">
    <property type="entry name" value="PKS_dehydratase_sf"/>
</dbReference>
<feature type="region of interest" description="Disordered" evidence="10">
    <location>
        <begin position="2523"/>
        <end position="2595"/>
    </location>
</feature>
<dbReference type="GO" id="GO:0006633">
    <property type="term" value="P:fatty acid biosynthetic process"/>
    <property type="evidence" value="ECO:0007669"/>
    <property type="project" value="InterPro"/>
</dbReference>
<dbReference type="InterPro" id="IPR042099">
    <property type="entry name" value="ANL_N_sf"/>
</dbReference>
<dbReference type="InterPro" id="IPR000873">
    <property type="entry name" value="AMP-dep_synth/lig_dom"/>
</dbReference>
<dbReference type="Gene3D" id="1.10.1200.10">
    <property type="entry name" value="ACP-like"/>
    <property type="match status" value="2"/>
</dbReference>
<keyword evidence="6" id="KW-0677">Repeat</keyword>
<feature type="compositionally biased region" description="Low complexity" evidence="10">
    <location>
        <begin position="2534"/>
        <end position="2575"/>
    </location>
</feature>
<dbReference type="Pfam" id="PF00550">
    <property type="entry name" value="PP-binding"/>
    <property type="match status" value="2"/>
</dbReference>
<dbReference type="EMBL" id="ML986766">
    <property type="protein sequence ID" value="KAF2258395.1"/>
    <property type="molecule type" value="Genomic_DNA"/>
</dbReference>
<dbReference type="GO" id="GO:0032259">
    <property type="term" value="P:methylation"/>
    <property type="evidence" value="ECO:0007669"/>
    <property type="project" value="UniProtKB-KW"/>
</dbReference>
<dbReference type="GO" id="GO:0004312">
    <property type="term" value="F:fatty acid synthase activity"/>
    <property type="evidence" value="ECO:0007669"/>
    <property type="project" value="TreeGrafter"/>
</dbReference>
<name>A0A9P4JYX0_9PLEO</name>
<dbReference type="SUPFAM" id="SSF51735">
    <property type="entry name" value="NAD(P)-binding Rossmann-fold domains"/>
    <property type="match status" value="2"/>
</dbReference>
<evidence type="ECO:0000256" key="5">
    <source>
        <dbReference type="ARBA" id="ARBA00022679"/>
    </source>
</evidence>
<dbReference type="InterPro" id="IPR001242">
    <property type="entry name" value="Condensation_dom"/>
</dbReference>
<dbReference type="InterPro" id="IPR013120">
    <property type="entry name" value="FAR_NAD-bd"/>
</dbReference>
<dbReference type="InterPro" id="IPR032821">
    <property type="entry name" value="PKS_assoc"/>
</dbReference>
<feature type="domain" description="Carrier" evidence="11">
    <location>
        <begin position="2419"/>
        <end position="2497"/>
    </location>
</feature>
<evidence type="ECO:0000256" key="1">
    <source>
        <dbReference type="ARBA" id="ARBA00022450"/>
    </source>
</evidence>
<dbReference type="SUPFAM" id="SSF53335">
    <property type="entry name" value="S-adenosyl-L-methionine-dependent methyltransferases"/>
    <property type="match status" value="1"/>
</dbReference>
<dbReference type="InterPro" id="IPR023213">
    <property type="entry name" value="CAT-like_dom_sf"/>
</dbReference>
<evidence type="ECO:0000256" key="9">
    <source>
        <dbReference type="PROSITE-ProRule" id="PRU01363"/>
    </source>
</evidence>
<dbReference type="InterPro" id="IPR020807">
    <property type="entry name" value="PKS_DH"/>
</dbReference>
<dbReference type="Gene3D" id="3.40.47.10">
    <property type="match status" value="1"/>
</dbReference>
<dbReference type="PROSITE" id="PS52019">
    <property type="entry name" value="PKS_MFAS_DH"/>
    <property type="match status" value="1"/>
</dbReference>
<dbReference type="Gene3D" id="3.10.129.110">
    <property type="entry name" value="Polyketide synthase dehydratase"/>
    <property type="match status" value="1"/>
</dbReference>
<dbReference type="GO" id="GO:0031177">
    <property type="term" value="F:phosphopantetheine binding"/>
    <property type="evidence" value="ECO:0007669"/>
    <property type="project" value="InterPro"/>
</dbReference>
<sequence>MASKQQEPIAVVGSACRFPGGANSPSALWKLLESPRDVGVELGPDRFDAKAFYHPDGTHHGTSNVLRSYLLEEDVRLFDAAFFNLSPNEADAMDPQQRILLEAVYEALESGGHAIEGLRGSDTAVYVGTMTLDYNDTLIRDHNTMPSYYATGTSRAIISNRVSYFFDWHGPSMTIDTACSSSLIALHQAVQALRSGESRVGLACGTQMLLGPEMYIGESTLKMLSPNGRSAMWDESADGYARGEGVAAVVVKRLSDAIADGDHIECIVRETGANQDGFSNGITVPNSEAQAALIRQTYARAGLDPENVPQDRPQFFEAHGTGTQAGDPREASAIHQVFGRHIEKTDNPLYVGSVKTIIGHLEGCAGLAGVLKGSTMLQSGLVPPNLHFHRLNPKIEEFYKGLHVPTELTPWPELPKGVPRRVSINSFGFGGTNAHAILEHYEPPAASPAPKEDASLSFSPYVFSASSEPALISQLQSYSSYLKTHDNIISPSDLAWTLHSRRSHLSTKATFSALTIEQLVSKIDAKLADVNQNAGTTVGLRSIANVTTPRLLGVFTGQGAQWPAMGAQLIRSSPFVRERIQHLEESLASLPSSDRPTWRLYDEMMAGDDVSRIAEAALSQPLCTAVQVILVDLLRSAGITFAAVVGHSSGEIAAAYAAGFVTASDAIRIAYYRGLYAYLAGNETNGQKGAMLAAGTSWEDAQQLANSPTFKSRLAVAAHNSPASVTLSGDADAIVQAKKAFDEEKKFARLLKVDTAYHSHHMLPCGDRYVQALRACGVQVIRNRTDTSCNWFSSVTASNVPMESIDALQDEYWRDNMTNAVLFADAVKNAVASTEHLDLAIEVGPHPALKGPATQNIAEVRPSPLPYSGALSRGKNDVEAFSEALGFVWARLPQLVNLRSFETIVSSKSHQPKLVIGLPSYQWNHARAHWSESRISKKTRTRKHAHHEILGFLSPDSNSHDMRWLNVLKQKEIPWLDGHQLQGQSVFPAAGYVAMALEASRVVAGDKSIELIELHRLSIPRAITFGEGDDQGVETLITLTGIKLHLDKEATAEFACYSVPVLSSGSENDMELSASGTIKIMFGTPDVATLPCTPPEDYNMSHVDADLFYATIAELGYNYSGSFKTLSSAKRKLDQSSVLVNSYEYDETSTSEYLVHPSTLDVAFQASMLAYSAPGDGRLWSLSVPTAIGTIRVNPEVCTALPTSGVKVPVFATIDGEYDAFSASINLFSENAEYGMVQVEDLVMKPFAPATAADDRVMFTNTKFGLALPDGAVVMDGARPSADEVELATACERIAYYHLRRWKSELGDKEWASGQTNWMHLPEWVNQTLITAARGQHPTLRKEWSKDTLEDIQALSIRYSGSIDVRLLTAIDQYLPAAIRGDITPQQTQLNEILNDWYEKGLGLSAYNSFLASMMKQIVHRYPHSRILEIGAGTGIATNSILRSIGHTFSSYTYTDRSEDFFPGASQKFKAYSDKMSFSVLDIEKTPVDQGFKPQSYDIVVASHVLTGTASLKTTLENVRQLLKPGGYLILAEITNTGSVRYHNILGSAAGWWNGMSDGRKSSPLLTAGAWHFALRKAGFGGVDARTPEVEGMAWPLSIMATQAVDDRVQFLRRPLSSPSPSTSPFYLESLVILGNSSLETAHITEQVTENLQRFCGDITILDGLPTEEESLSLNPMSTFLNLVDLDSPIFKDMTDEKMEGLKRMLELAKRIVWVTCGGHLDEPYQMASIAFGRSIRQEAAHVNFNHIDVSDLQRNAPQAIAEYLVQQSALDEWEAPPSTLADIEHQDFGFLWSREPEVLFDDGKLMLPRLVQNTTQNARLNAPRRVISKMVSTSEANVGIITPSEDSHHLLVEQVHQGRGQAHNEVFRIQSSSLKALHIAADTFLFLSIGKGKDSSLQILLSTTNTCETTPVTTVEAPTHETGDANTDGLLVAIACELLSQSLIQRVRPENHILVHCSGKDRFLAAALSRRSTAQGVHVTFSCDGQDEQREASWIQLNARLPTLNLRRTLRLVNPTHFLDLTSGALGRRIADALPSGCTVINPSTLFQREASLLPQVYDRENLLRHLEDAVSSAGLPIADVQDLVIPLGLVRTLSHEYATNTVHWPSDELVETEVLPLDSRPLFAKDKTYLLVGLSGQIGQSLCEWMVTNGAGCVVLTSRRPKVDERWLQSFHGTGATVKAMSMDVLDRSSIESVVKEIRASCPPIAGVANGAVIFDDQLFTNMSGDVMRKVLAPKVDGSKNLDSIFHDEDLDFFVVFSSVVYVYGNAGQSNYAAANGFMNALVRQRRRRGFAASAITLGLVTGIGYAETAGQAVHDQLVKKVGLPPVSETDLRQIFAETILTGSRQPLDHEAIPPAEVIGGLRAIGDDEDLRGPWFGNPYFSHMIKESNSTASGSDGQDKKTALPVSQQLAMATNKDEAFEVLKECFATRLRAMLQLGDQKIEHDAPLLELGIDSLVAVEVRSWFLKELKVDIPVLKIVGGASLSELCERATEKLPENLIGSSGKQQDDFKPIKAAVIQPRAPPQLPAKVQSSMVDSGSSFASSDNSTSTSTPERRATPTPATTMTTPSAPMSVSDLKELEPAKSTPSQRPARKFLKSERISLPQSRFWFLRHLLEDPTTPNVVISYRISGNLRIGDLERAIRIVTNRHEALRTCFVEDENTAGEAFQNVLPSSPLRLERKKIDSTDDVEFEYNKLRGHVFDLEQGDVMRLVLLTLSSSSHYLLINYHHIVMDGASFNVFFSDLEKAYIGQSLGPSPRQYPEFSVAQRRALDKGEMSEEMKYWQTVFPAGEQPPILPILPMARTSSRVAMKGFDTHQVVCHLEPDLVTRVKSVSKAQRSTPFHLHLAAFKAMLFCLAGEDTKDLTIGFADAARNDSSVEKSIGFFLNLLTLRFRRQPDQTFADAIVEARGTAHAALESSRLPFDVLLSELNVARSSLHSPFFQAFLDYRQGVQERHPWGNCQFEFQGVHPGRTAYDITLDVTDWNATDSLVVFRVQKSLYDLTAANLILKTYVQFLDVVTSDPSLALNATPLFGEAQLAEAVHIGRGRNLASDWPPTLPHRIHQIAQENQDRVALMDGTGKALTYLDMTNRIEAISEALQSAGVGVGSRVLVYQQPASDWTCSMLAIMRIGAIYVPLDLRNPMARLCAVAKDCGPGAILADATTFQEAPLLQGGDARIINVTDLPTAASSHIAVSSQSNSPAAILYTSGSTGTPKGIMVTHAGLRNEIEGYTKAWGLGTERVLQQSAFTFNHSSDQMYTGLVNGGMVYIVPAEKRGDPMEITKIIQENSITYTKATPSEYSMWIQFAADTLRHATSWRFAFGGGESLTTIVTDEFASLNLPQLRFFNSYGPTEISISSHKMEIPYHEKETLENMGRIPCGFSLPNYYTYVVDEQLKPVPVGMPGEICLGGAGVSLGYLNNKELTDKHFVPNPFATPEDVARGWTRMYRTGDIGHLQEDGAMVFHSRMAGDSQVKIRGLRIELSDIESNIILASGGALREVVVTLRDGDPPFLVAHVVFSHQHNVTDKESFLQALLSRLPIPQYMIPVMAIPLSKFPLNNHSKVDRKAVQKLPLPERTGSPKEVIEMTETMVQLERVWKDVVGTNMDKLGIELNPSTNFFLVGGNSLLVIRLQARIRQVFHAVVPLFKLMGDSTLGGMARNIEESSSVDLIDWEQETSPPTIPRFLNNIPTKSETKVKTVLVTGATGFLGKYVLPQLAARPDIEMIHCIAVRDKPRERSLFTSPNVTYHVGDLSLPLLGLSVDEFRRLSSEVDVILHMGAVRSFWDNYHVLRLSNVESMKELVKLAAPRHVPVHYISTVGVLPPDEKVTADTAGSAAANVPSNEGSDGYVASKWAGERILERSVERLGVPSFTYRFLPASHEQSLQKQELMDNFIHFVDTLGLTPDMGVWKGRVDLIPAEQVAGWMGESIMDGTATAAANAAPTAKFFHYESPLTFHTDELSAYIEQQRGNRNDLQTMPFLKWLGRCKAHDWSYLIASQQASVGDGLESRR</sequence>
<dbReference type="Gene3D" id="3.40.50.150">
    <property type="entry name" value="Vaccinia Virus protein VP39"/>
    <property type="match status" value="1"/>
</dbReference>
<dbReference type="CDD" id="cd05930">
    <property type="entry name" value="A_NRPS"/>
    <property type="match status" value="1"/>
</dbReference>
<dbReference type="InterPro" id="IPR014043">
    <property type="entry name" value="Acyl_transferase_dom"/>
</dbReference>
<comment type="similarity">
    <text evidence="8">Belongs to the NRP synthetase family.</text>
</comment>
<dbReference type="SMART" id="SM00822">
    <property type="entry name" value="PKS_KR"/>
    <property type="match status" value="1"/>
</dbReference>
<dbReference type="OrthoDB" id="329835at2759"/>
<dbReference type="Gene3D" id="3.40.50.720">
    <property type="entry name" value="NAD(P)-binding Rossmann-like Domain"/>
    <property type="match status" value="3"/>
</dbReference>
<evidence type="ECO:0000256" key="7">
    <source>
        <dbReference type="ARBA" id="ARBA00023268"/>
    </source>
</evidence>
<keyword evidence="3" id="KW-0436">Ligase</keyword>
<dbReference type="SUPFAM" id="SSF47336">
    <property type="entry name" value="ACP-like"/>
    <property type="match status" value="2"/>
</dbReference>
<dbReference type="Pfam" id="PF00109">
    <property type="entry name" value="ketoacyl-synt"/>
    <property type="match status" value="1"/>
</dbReference>
<feature type="region of interest" description="N-terminal hotdog fold" evidence="9">
    <location>
        <begin position="947"/>
        <end position="1085"/>
    </location>
</feature>
<dbReference type="InterPro" id="IPR020841">
    <property type="entry name" value="PKS_Beta-ketoAc_synthase_dom"/>
</dbReference>
<dbReference type="Pfam" id="PF00501">
    <property type="entry name" value="AMP-binding"/>
    <property type="match status" value="1"/>
</dbReference>
<dbReference type="PROSITE" id="PS52004">
    <property type="entry name" value="KS3_2"/>
    <property type="match status" value="1"/>
</dbReference>
<accession>A0A9P4JYX0</accession>
<dbReference type="SUPFAM" id="SSF55048">
    <property type="entry name" value="Probable ACP-binding domain of malonyl-CoA ACP transacylase"/>
    <property type="match status" value="1"/>
</dbReference>
<evidence type="ECO:0000256" key="10">
    <source>
        <dbReference type="SAM" id="MobiDB-lite"/>
    </source>
</evidence>
<keyword evidence="5" id="KW-0808">Transferase</keyword>
<dbReference type="InterPro" id="IPR009081">
    <property type="entry name" value="PP-bd_ACP"/>
</dbReference>
<protein>
    <recommendedName>
        <fullName evidence="16">Polyketide synthase</fullName>
    </recommendedName>
</protein>
<feature type="domain" description="Carrier" evidence="11">
    <location>
        <begin position="3589"/>
        <end position="3667"/>
    </location>
</feature>
<keyword evidence="15" id="KW-1185">Reference proteome</keyword>
<reference evidence="15" key="1">
    <citation type="journal article" date="2020" name="Stud. Mycol.">
        <title>101 Dothideomycetes genomes: A test case for predicting lifestyles and emergence of pathogens.</title>
        <authorList>
            <person name="Haridas S."/>
            <person name="Albert R."/>
            <person name="Binder M."/>
            <person name="Bloem J."/>
            <person name="LaButti K."/>
            <person name="Salamov A."/>
            <person name="Andreopoulos B."/>
            <person name="Baker S."/>
            <person name="Barry K."/>
            <person name="Bills G."/>
            <person name="Bluhm B."/>
            <person name="Cannon C."/>
            <person name="Castanera R."/>
            <person name="Culley D."/>
            <person name="Daum C."/>
            <person name="Ezra D."/>
            <person name="Gonzalez J."/>
            <person name="Henrissat B."/>
            <person name="Kuo A."/>
            <person name="Liang C."/>
            <person name="Lipzen A."/>
            <person name="Lutzoni F."/>
            <person name="Magnuson J."/>
            <person name="Mondo S."/>
            <person name="Nolan M."/>
            <person name="Ohm R."/>
            <person name="Pangilinan J."/>
            <person name="Park H.-J."/>
            <person name="Ramirez L."/>
            <person name="Alfaro M."/>
            <person name="Sun H."/>
            <person name="Tritt A."/>
            <person name="Yoshinaga Y."/>
            <person name="Zwiers L.-H."/>
            <person name="Turgeon B."/>
            <person name="Goodwin S."/>
            <person name="Spatafora J."/>
            <person name="Crous P."/>
            <person name="Grigoriev I."/>
        </authorList>
    </citation>
    <scope>NUCLEOTIDE SEQUENCE [LARGE SCALE GENOMIC DNA]</scope>
    <source>
        <strain evidence="15">CBS 304.66</strain>
    </source>
</reference>
<dbReference type="Gene3D" id="3.40.50.12780">
    <property type="entry name" value="N-terminal domain of ligase-like"/>
    <property type="match status" value="1"/>
</dbReference>
<dbReference type="Pfam" id="PF21089">
    <property type="entry name" value="PKS_DH_N"/>
    <property type="match status" value="1"/>
</dbReference>
<proteinExistence type="inferred from homology"/>
<feature type="active site" description="Proton acceptor; for dehydratase activity" evidence="9">
    <location>
        <position position="979"/>
    </location>
</feature>
<dbReference type="InterPro" id="IPR045851">
    <property type="entry name" value="AMP-bd_C_sf"/>
</dbReference>
<dbReference type="Gene3D" id="3.40.366.10">
    <property type="entry name" value="Malonyl-Coenzyme A Acyl Carrier Protein, domain 2"/>
    <property type="match status" value="1"/>
</dbReference>
<evidence type="ECO:0000256" key="4">
    <source>
        <dbReference type="ARBA" id="ARBA00022603"/>
    </source>
</evidence>
<dbReference type="InterPro" id="IPR001227">
    <property type="entry name" value="Ac_transferase_dom_sf"/>
</dbReference>
<evidence type="ECO:0000256" key="3">
    <source>
        <dbReference type="ARBA" id="ARBA00022598"/>
    </source>
</evidence>
<dbReference type="Gene3D" id="3.30.300.30">
    <property type="match status" value="1"/>
</dbReference>
<evidence type="ECO:0000259" key="12">
    <source>
        <dbReference type="PROSITE" id="PS52004"/>
    </source>
</evidence>
<dbReference type="CDD" id="cd02440">
    <property type="entry name" value="AdoMet_MTases"/>
    <property type="match status" value="1"/>
</dbReference>
<dbReference type="SUPFAM" id="SSF52777">
    <property type="entry name" value="CoA-dependent acyltransferases"/>
    <property type="match status" value="2"/>
</dbReference>
<dbReference type="Gene3D" id="3.30.559.30">
    <property type="entry name" value="Nonribosomal peptide synthetase, condensation domain"/>
    <property type="match status" value="1"/>
</dbReference>
<dbReference type="GO" id="GO:0004315">
    <property type="term" value="F:3-oxoacyl-[acyl-carrier-protein] synthase activity"/>
    <property type="evidence" value="ECO:0007669"/>
    <property type="project" value="InterPro"/>
</dbReference>